<proteinExistence type="predicted"/>
<dbReference type="EMBL" id="QDKJ01000003">
    <property type="protein sequence ID" value="PWC14215.1"/>
    <property type="molecule type" value="Genomic_DNA"/>
</dbReference>
<reference evidence="1 2" key="1">
    <citation type="submission" date="2018-04" db="EMBL/GenBank/DDBJ databases">
        <title>Brenneria corticis sp.nov.</title>
        <authorList>
            <person name="Li Y."/>
        </authorList>
    </citation>
    <scope>NUCLEOTIDE SEQUENCE [LARGE SCALE GENOMIC DNA]</scope>
    <source>
        <strain evidence="1 2">LMG 27715</strain>
    </source>
</reference>
<evidence type="ECO:0000313" key="2">
    <source>
        <dbReference type="Proteomes" id="UP000245138"/>
    </source>
</evidence>
<comment type="caution">
    <text evidence="1">The sequence shown here is derived from an EMBL/GenBank/DDBJ whole genome shotgun (WGS) entry which is preliminary data.</text>
</comment>
<keyword evidence="2" id="KW-1185">Reference proteome</keyword>
<evidence type="ECO:0000313" key="1">
    <source>
        <dbReference type="EMBL" id="PWC14215.1"/>
    </source>
</evidence>
<name>A0A2U1TXT7_9GAMM</name>
<protein>
    <submittedName>
        <fullName evidence="1">Uncharacterized protein</fullName>
    </submittedName>
</protein>
<organism evidence="1 2">
    <name type="scientific">Brenneria roseae subsp. americana</name>
    <dbReference type="NCBI Taxonomy" id="1508507"/>
    <lineage>
        <taxon>Bacteria</taxon>
        <taxon>Pseudomonadati</taxon>
        <taxon>Pseudomonadota</taxon>
        <taxon>Gammaproteobacteria</taxon>
        <taxon>Enterobacterales</taxon>
        <taxon>Pectobacteriaceae</taxon>
        <taxon>Brenneria</taxon>
    </lineage>
</organism>
<dbReference type="Proteomes" id="UP000245138">
    <property type="component" value="Unassembled WGS sequence"/>
</dbReference>
<gene>
    <name evidence="1" type="ORF">B4923_04715</name>
</gene>
<sequence>MSMGTLKETLVFMQDNGVGSHRYEIYKSDSKGGYFAVIYIQKHIISDGSTFVTWIIDNSCYCLRSHYIPNARIECESHWKENYRALNVL</sequence>
<accession>A0A2U1TXT7</accession>
<dbReference type="AlphaFoldDB" id="A0A2U1TXT7"/>